<dbReference type="WBParaSite" id="TCLT_0000476501-mRNA-1">
    <property type="protein sequence ID" value="TCLT_0000476501-mRNA-1"/>
    <property type="gene ID" value="TCLT_0000476501"/>
</dbReference>
<evidence type="ECO:0000313" key="6">
    <source>
        <dbReference type="WBParaSite" id="TCLT_0000476501-mRNA-1"/>
    </source>
</evidence>
<evidence type="ECO:0000259" key="3">
    <source>
        <dbReference type="Pfam" id="PF00849"/>
    </source>
</evidence>
<dbReference type="STRING" id="103827.A0A0N5CWN9"/>
<dbReference type="SUPFAM" id="SSF55120">
    <property type="entry name" value="Pseudouridine synthase"/>
    <property type="match status" value="1"/>
</dbReference>
<reference evidence="4 5" key="2">
    <citation type="submission" date="2018-11" db="EMBL/GenBank/DDBJ databases">
        <authorList>
            <consortium name="Pathogen Informatics"/>
        </authorList>
    </citation>
    <scope>NUCLEOTIDE SEQUENCE [LARGE SCALE GENOMIC DNA]</scope>
</reference>
<evidence type="ECO:0000313" key="5">
    <source>
        <dbReference type="Proteomes" id="UP000276776"/>
    </source>
</evidence>
<dbReference type="CDD" id="cd02557">
    <property type="entry name" value="PseudoU_synth_ScRIB2"/>
    <property type="match status" value="1"/>
</dbReference>
<name>A0A0N5CWN9_THECL</name>
<dbReference type="InterPro" id="IPR006224">
    <property type="entry name" value="PsdUridine_synth_RluA-like_CS"/>
</dbReference>
<dbReference type="EC" id="5.4.99.-" evidence="2"/>
<dbReference type="PANTHER" id="PTHR21600">
    <property type="entry name" value="MITOCHONDRIAL RNA PSEUDOURIDINE SYNTHASE"/>
    <property type="match status" value="1"/>
</dbReference>
<dbReference type="InterPro" id="IPR006225">
    <property type="entry name" value="PsdUridine_synth_RluC/D"/>
</dbReference>
<gene>
    <name evidence="4" type="ORF">TCLT_LOCUS4754</name>
</gene>
<protein>
    <recommendedName>
        <fullName evidence="2">Pseudouridine synthase</fullName>
        <ecNumber evidence="2">5.4.99.-</ecNumber>
    </recommendedName>
</protein>
<evidence type="ECO:0000256" key="2">
    <source>
        <dbReference type="RuleBase" id="RU362028"/>
    </source>
</evidence>
<feature type="domain" description="Pseudouridine synthase RsuA/RluA-like" evidence="3">
    <location>
        <begin position="126"/>
        <end position="274"/>
    </location>
</feature>
<dbReference type="NCBIfam" id="TIGR00005">
    <property type="entry name" value="rluA_subfam"/>
    <property type="match status" value="1"/>
</dbReference>
<dbReference type="OMA" id="QTYCKGR"/>
<organism evidence="6">
    <name type="scientific">Thelazia callipaeda</name>
    <name type="common">Oriental eyeworm</name>
    <name type="synonym">Parasitic nematode</name>
    <dbReference type="NCBI Taxonomy" id="103827"/>
    <lineage>
        <taxon>Eukaryota</taxon>
        <taxon>Metazoa</taxon>
        <taxon>Ecdysozoa</taxon>
        <taxon>Nematoda</taxon>
        <taxon>Chromadorea</taxon>
        <taxon>Rhabditida</taxon>
        <taxon>Spirurina</taxon>
        <taxon>Spiruromorpha</taxon>
        <taxon>Thelazioidea</taxon>
        <taxon>Thelaziidae</taxon>
        <taxon>Thelazia</taxon>
    </lineage>
</organism>
<dbReference type="PROSITE" id="PS01129">
    <property type="entry name" value="PSI_RLU"/>
    <property type="match status" value="1"/>
</dbReference>
<dbReference type="PANTHER" id="PTHR21600:SF40">
    <property type="entry name" value="PSEUDOURIDYLATE SYNTHASE RPUSD2"/>
    <property type="match status" value="1"/>
</dbReference>
<dbReference type="EMBL" id="UYYF01004302">
    <property type="protein sequence ID" value="VDN01914.1"/>
    <property type="molecule type" value="Genomic_DNA"/>
</dbReference>
<dbReference type="Pfam" id="PF00849">
    <property type="entry name" value="PseudoU_synth_2"/>
    <property type="match status" value="1"/>
</dbReference>
<dbReference type="InterPro" id="IPR020103">
    <property type="entry name" value="PsdUridine_synth_cat_dom_sf"/>
</dbReference>
<keyword evidence="5" id="KW-1185">Reference proteome</keyword>
<comment type="function">
    <text evidence="2">Responsible for synthesis of pseudouridine from uracil.</text>
</comment>
<dbReference type="InterPro" id="IPR006145">
    <property type="entry name" value="PsdUridine_synth_RsuA/RluA"/>
</dbReference>
<feature type="active site" evidence="1">
    <location>
        <position position="169"/>
    </location>
</feature>
<dbReference type="InterPro" id="IPR050188">
    <property type="entry name" value="RluA_PseudoU_synthase"/>
</dbReference>
<keyword evidence="2" id="KW-0413">Isomerase</keyword>
<proteinExistence type="inferred from homology"/>
<evidence type="ECO:0000313" key="4">
    <source>
        <dbReference type="EMBL" id="VDN01914.1"/>
    </source>
</evidence>
<dbReference type="GO" id="GO:0009982">
    <property type="term" value="F:pseudouridine synthase activity"/>
    <property type="evidence" value="ECO:0007669"/>
    <property type="project" value="InterPro"/>
</dbReference>
<dbReference type="GO" id="GO:0000455">
    <property type="term" value="P:enzyme-directed rRNA pseudouridine synthesis"/>
    <property type="evidence" value="ECO:0007669"/>
    <property type="project" value="TreeGrafter"/>
</dbReference>
<dbReference type="OrthoDB" id="424794at2759"/>
<accession>A0A0N5CWN9</accession>
<comment type="catalytic activity">
    <reaction evidence="2">
        <text>a uridine in RNA = a pseudouridine in RNA</text>
        <dbReference type="Rhea" id="RHEA:48348"/>
        <dbReference type="Rhea" id="RHEA-COMP:12068"/>
        <dbReference type="Rhea" id="RHEA-COMP:12069"/>
        <dbReference type="ChEBI" id="CHEBI:65314"/>
        <dbReference type="ChEBI" id="CHEBI:65315"/>
    </reaction>
</comment>
<dbReference type="Gene3D" id="3.30.2350.10">
    <property type="entry name" value="Pseudouridine synthase"/>
    <property type="match status" value="1"/>
</dbReference>
<evidence type="ECO:0000256" key="1">
    <source>
        <dbReference type="PIRSR" id="PIRSR606225-1"/>
    </source>
</evidence>
<dbReference type="Proteomes" id="UP000276776">
    <property type="component" value="Unassembled WGS sequence"/>
</dbReference>
<reference evidence="6" key="1">
    <citation type="submission" date="2017-02" db="UniProtKB">
        <authorList>
            <consortium name="WormBaseParasite"/>
        </authorList>
    </citation>
    <scope>IDENTIFICATION</scope>
</reference>
<dbReference type="AlphaFoldDB" id="A0A0N5CWN9"/>
<sequence>MSRNDLKNKKHKHYKADELDTMPKCVDFHIKNGVRYLKPYWSIYRTWAKGRWVGRRLVDVFAEEFMSLNPYYPAAACKLGRIWVNCSQMTDINYIIRHNDSIEHIGHRHEHPILDCSIKIINNDNNILVVDKPASMPVHPCGRYCLHTVLGMLREQHGFRNLKVLHRLDRTTSGVLMFAKNSEADNKIKKMLRIGNKWHKEYICKVAGVFPGDLEIVCDRPIGPLVLSMGIQCIRDDGKYALSRFKRVWTDGKTSVVRCVIETGRTHQIRVHLQYLGFPIIDDYIYNTLAWGKAKGENANYGKSLEQLRKDILDEHKASHWQEEVDPEYGARVREIAEGEVQLESEGLNTEIRKDFDPICMGCCTKKKEVMEKHMMLHLHCVKYQTSEWSYTSDIPKWAIQPTSVKDSCISNDQLSNGH</sequence>
<dbReference type="GO" id="GO:0003723">
    <property type="term" value="F:RNA binding"/>
    <property type="evidence" value="ECO:0007669"/>
    <property type="project" value="InterPro"/>
</dbReference>
<comment type="similarity">
    <text evidence="2">Belongs to the pseudouridine synthase RluA family.</text>
</comment>